<keyword evidence="4" id="KW-1185">Reference proteome</keyword>
<dbReference type="InterPro" id="IPR020287">
    <property type="entry name" value="Tail_sheath_C"/>
</dbReference>
<dbReference type="Proteomes" id="UP000033618">
    <property type="component" value="Unassembled WGS sequence"/>
</dbReference>
<proteinExistence type="inferred from homology"/>
<dbReference type="PANTHER" id="PTHR35861">
    <property type="match status" value="1"/>
</dbReference>
<evidence type="ECO:0000313" key="3">
    <source>
        <dbReference type="EMBL" id="KKB64595.1"/>
    </source>
</evidence>
<name>A0A0F5K3T8_9BURK</name>
<dbReference type="Pfam" id="PF17482">
    <property type="entry name" value="Phage_sheath_1C"/>
    <property type="match status" value="1"/>
</dbReference>
<protein>
    <recommendedName>
        <fullName evidence="2">Tail sheath protein C-terminal domain-containing protein</fullName>
    </recommendedName>
</protein>
<dbReference type="STRING" id="28092.WM40_03920"/>
<gene>
    <name evidence="3" type="ORF">WM40_03920</name>
</gene>
<dbReference type="AlphaFoldDB" id="A0A0F5K3T8"/>
<evidence type="ECO:0000256" key="1">
    <source>
        <dbReference type="ARBA" id="ARBA00008005"/>
    </source>
</evidence>
<dbReference type="RefSeq" id="WP_046152228.1">
    <property type="nucleotide sequence ID" value="NZ_CADFGU010000005.1"/>
</dbReference>
<dbReference type="PANTHER" id="PTHR35861:SF1">
    <property type="entry name" value="PHAGE TAIL SHEATH PROTEIN"/>
    <property type="match status" value="1"/>
</dbReference>
<evidence type="ECO:0000313" key="4">
    <source>
        <dbReference type="Proteomes" id="UP000033618"/>
    </source>
</evidence>
<accession>A0A0F5K3T8</accession>
<dbReference type="Gene3D" id="3.40.50.11780">
    <property type="match status" value="1"/>
</dbReference>
<evidence type="ECO:0000259" key="2">
    <source>
        <dbReference type="Pfam" id="PF17482"/>
    </source>
</evidence>
<sequence>MTNYKVPGVYVEEMKSVSLSVTSGETAIPVFAAKSEDFKYFKKDADGGDSYFEVESWLAVVHRANTLADGAFPTAMTGSAAARTVFASLLYRSLQAYFANGGGRAYVCEASKLEAVVPCLPDVTLLVQSGVGDELKGGQLTSVLKESVGLFVILDAGNGAIDMAPITREKINSELTMLGLTPVKNESAAFYYPWFKYGPDSSALVPPSAVMAGIYAKVDGERGVWKAPANIAVEGLSLARDVSDLDQAQLNTHTTPVNVIRRFGNGAPTVWGARVADSTSELKYVPVRRLFNALQRDIKRAMKLAVFEPNTSATWEKVRSSIDNYLHEIWRQGGLMGVKPEDAYRISIGRGITMSDDDIKQGKMIAEVAVAPARPAEFIILRFSEKLQKS</sequence>
<reference evidence="3 4" key="1">
    <citation type="submission" date="2015-03" db="EMBL/GenBank/DDBJ databases">
        <title>Draft Genome Sequence of Burkholderia andropogonis type strain ICMP2807, isolated from Sorghum bicolor.</title>
        <authorList>
            <person name="Lopes-Santos L."/>
            <person name="Castro D.B."/>
            <person name="Ottoboni L.M."/>
            <person name="Park D."/>
            <person name="Weirc B.S."/>
            <person name="Destefano S.A."/>
        </authorList>
    </citation>
    <scope>NUCLEOTIDE SEQUENCE [LARGE SCALE GENOMIC DNA]</scope>
    <source>
        <strain evidence="3 4">ICMP2807</strain>
    </source>
</reference>
<dbReference type="InterPro" id="IPR052042">
    <property type="entry name" value="Tail_sheath_structural"/>
</dbReference>
<dbReference type="OrthoDB" id="9767864at2"/>
<dbReference type="PATRIC" id="fig|28092.6.peg.930"/>
<dbReference type="EMBL" id="LAQU01000003">
    <property type="protein sequence ID" value="KKB64595.1"/>
    <property type="molecule type" value="Genomic_DNA"/>
</dbReference>
<comment type="similarity">
    <text evidence="1">Belongs to the myoviridae tail sheath protein family.</text>
</comment>
<organism evidence="3 4">
    <name type="scientific">Robbsia andropogonis</name>
    <dbReference type="NCBI Taxonomy" id="28092"/>
    <lineage>
        <taxon>Bacteria</taxon>
        <taxon>Pseudomonadati</taxon>
        <taxon>Pseudomonadota</taxon>
        <taxon>Betaproteobacteria</taxon>
        <taxon>Burkholderiales</taxon>
        <taxon>Burkholderiaceae</taxon>
        <taxon>Robbsia</taxon>
    </lineage>
</organism>
<feature type="domain" description="Tail sheath protein C-terminal" evidence="2">
    <location>
        <begin position="277"/>
        <end position="383"/>
    </location>
</feature>
<comment type="caution">
    <text evidence="3">The sequence shown here is derived from an EMBL/GenBank/DDBJ whole genome shotgun (WGS) entry which is preliminary data.</text>
</comment>